<dbReference type="KEGG" id="nst:Nstercoris_01137"/>
<gene>
    <name evidence="2" type="ORF">Nstercoris_01137</name>
</gene>
<sequence length="215" mass="24371">MPISTSKIRLLWLWLAKPRYTWLAIGIVVIALVISLRPHTSELTIRTTGLVLQTLGILTVAWGIYKTRKFFGHPPFTVKVKSWLEQFPLIHRKTVIKVNAASFGSSTSKASVYSTHQPTEKNPTTEERLKSLERNITLIHERITSTEKEMDKEFQKITEVLKIEEQTRQTEDNDIRAKLETTGTGGIHISATGALWLFFGVILSTMSVEIAELLK</sequence>
<feature type="transmembrane region" description="Helical" evidence="1">
    <location>
        <begin position="43"/>
        <end position="65"/>
    </location>
</feature>
<organism evidence="2 3">
    <name type="scientific">Nitrosomonas stercoris</name>
    <dbReference type="NCBI Taxonomy" id="1444684"/>
    <lineage>
        <taxon>Bacteria</taxon>
        <taxon>Pseudomonadati</taxon>
        <taxon>Pseudomonadota</taxon>
        <taxon>Betaproteobacteria</taxon>
        <taxon>Nitrosomonadales</taxon>
        <taxon>Nitrosomonadaceae</taxon>
        <taxon>Nitrosomonas</taxon>
    </lineage>
</organism>
<dbReference type="Proteomes" id="UP000316473">
    <property type="component" value="Chromosome"/>
</dbReference>
<name>A0A4Y1YLA6_9PROT</name>
<keyword evidence="1" id="KW-0472">Membrane</keyword>
<feature type="transmembrane region" description="Helical" evidence="1">
    <location>
        <begin position="194"/>
        <end position="214"/>
    </location>
</feature>
<keyword evidence="3" id="KW-1185">Reference proteome</keyword>
<evidence type="ECO:0000313" key="2">
    <source>
        <dbReference type="EMBL" id="BBL34886.1"/>
    </source>
</evidence>
<evidence type="ECO:0000313" key="3">
    <source>
        <dbReference type="Proteomes" id="UP000316473"/>
    </source>
</evidence>
<accession>A0A4Y1YLA6</accession>
<reference evidence="2 3" key="1">
    <citation type="submission" date="2019-06" db="EMBL/GenBank/DDBJ databases">
        <title>Nitrosomonas stercoris KYUHI-S whole genome shotgun sequence.</title>
        <authorList>
            <person name="Nakagawa T."/>
            <person name="Tsuchiya Y."/>
            <person name="Takahashi R."/>
        </authorList>
    </citation>
    <scope>NUCLEOTIDE SEQUENCE [LARGE SCALE GENOMIC DNA]</scope>
    <source>
        <strain evidence="2 3">KYUHI-S</strain>
    </source>
</reference>
<keyword evidence="1" id="KW-1133">Transmembrane helix</keyword>
<dbReference type="EMBL" id="AP019755">
    <property type="protein sequence ID" value="BBL34886.1"/>
    <property type="molecule type" value="Genomic_DNA"/>
</dbReference>
<feature type="transmembrane region" description="Helical" evidence="1">
    <location>
        <begin position="20"/>
        <end position="36"/>
    </location>
</feature>
<proteinExistence type="predicted"/>
<dbReference type="AlphaFoldDB" id="A0A4Y1YLA6"/>
<keyword evidence="1" id="KW-0812">Transmembrane</keyword>
<protein>
    <submittedName>
        <fullName evidence="2">Uncharacterized protein</fullName>
    </submittedName>
</protein>
<evidence type="ECO:0000256" key="1">
    <source>
        <dbReference type="SAM" id="Phobius"/>
    </source>
</evidence>